<dbReference type="Pfam" id="PF07690">
    <property type="entry name" value="MFS_1"/>
    <property type="match status" value="1"/>
</dbReference>
<dbReference type="PANTHER" id="PTHR43124:SF10">
    <property type="entry name" value="PURINE EFFLUX PUMP PBUE"/>
    <property type="match status" value="1"/>
</dbReference>
<gene>
    <name evidence="8" type="ORF">DK847_10845</name>
</gene>
<dbReference type="PANTHER" id="PTHR43124">
    <property type="entry name" value="PURINE EFFLUX PUMP PBUE"/>
    <property type="match status" value="1"/>
</dbReference>
<feature type="transmembrane region" description="Helical" evidence="6">
    <location>
        <begin position="364"/>
        <end position="381"/>
    </location>
</feature>
<dbReference type="GO" id="GO:0022857">
    <property type="term" value="F:transmembrane transporter activity"/>
    <property type="evidence" value="ECO:0007669"/>
    <property type="project" value="InterPro"/>
</dbReference>
<evidence type="ECO:0000256" key="2">
    <source>
        <dbReference type="ARBA" id="ARBA00022475"/>
    </source>
</evidence>
<keyword evidence="9" id="KW-1185">Reference proteome</keyword>
<dbReference type="InterPro" id="IPR011701">
    <property type="entry name" value="MFS"/>
</dbReference>
<reference evidence="9" key="1">
    <citation type="submission" date="2018-06" db="EMBL/GenBank/DDBJ databases">
        <title>Aestuariibacter litoralis strain KCTC 52945T.</title>
        <authorList>
            <person name="Li X."/>
            <person name="Salam N."/>
            <person name="Li J.-L."/>
            <person name="Chen Y.-M."/>
            <person name="Yang Z.-W."/>
            <person name="Zhang L.-Y."/>
            <person name="Han M.-X."/>
            <person name="Xiao M."/>
            <person name="Li W.-J."/>
        </authorList>
    </citation>
    <scope>NUCLEOTIDE SEQUENCE [LARGE SCALE GENOMIC DNA]</scope>
    <source>
        <strain evidence="9">KCTC 52945</strain>
    </source>
</reference>
<sequence>MSISRWRMRTSSACTRPIRIRSARSRHSLARCCPARCGRRNARCIRALPRRRSATSPLPSSDTPGVSRAAQEAKASPLLSLLALGNFVVGMGVFVVIGIVSPIAEALHVTKADAGIVITSYAIAYALLSPVGAALTGSLPRRTVLAGSLGLFCLGTLLSALSTSLTMLALSRLIVALGAALYTPLSAGVAVAVAPPEERGRALAKVFAGMTLAQVVGVPLGAWLAYRFGWHAPFFLTAVLAALCALVLVRTIPRNIHVPAGSVSSILGALGNLRLMVAVTFTATLMCSVYIVFTFFGPIIEASTGAEAGLLPLYFMLFGLGAVAGNFIGGHLSDRFGPLRTLVLVCLAHMVLLPLFAVMPWNPWLLGLIVMVWSCFAWCFMPPQQSRLVAIAPSAPALALALNAAMIYAGIAIGSAIGAGLLDWKGLPVLGIAAGISGAVALVHLLVSDRLARRRAVI</sequence>
<dbReference type="EMBL" id="QKVK01000004">
    <property type="protein sequence ID" value="PZF76948.1"/>
    <property type="molecule type" value="Genomic_DNA"/>
</dbReference>
<evidence type="ECO:0000256" key="1">
    <source>
        <dbReference type="ARBA" id="ARBA00004651"/>
    </source>
</evidence>
<dbReference type="InterPro" id="IPR036259">
    <property type="entry name" value="MFS_trans_sf"/>
</dbReference>
<feature type="transmembrane region" description="Helical" evidence="6">
    <location>
        <begin position="341"/>
        <end position="358"/>
    </location>
</feature>
<accession>A0A2W2BA48</accession>
<comment type="caution">
    <text evidence="8">The sequence shown here is derived from an EMBL/GenBank/DDBJ whole genome shotgun (WGS) entry which is preliminary data.</text>
</comment>
<dbReference type="InterPro" id="IPR020846">
    <property type="entry name" value="MFS_dom"/>
</dbReference>
<dbReference type="Gene3D" id="1.20.1250.20">
    <property type="entry name" value="MFS general substrate transporter like domains"/>
    <property type="match status" value="1"/>
</dbReference>
<dbReference type="InterPro" id="IPR050189">
    <property type="entry name" value="MFS_Efflux_Transporters"/>
</dbReference>
<feature type="transmembrane region" description="Helical" evidence="6">
    <location>
        <begin position="232"/>
        <end position="252"/>
    </location>
</feature>
<proteinExistence type="predicted"/>
<keyword evidence="5 6" id="KW-0472">Membrane</keyword>
<name>A0A2W2BA48_9HYPH</name>
<dbReference type="CDD" id="cd17324">
    <property type="entry name" value="MFS_NepI_like"/>
    <property type="match status" value="1"/>
</dbReference>
<feature type="transmembrane region" description="Helical" evidence="6">
    <location>
        <begin position="143"/>
        <end position="161"/>
    </location>
</feature>
<evidence type="ECO:0000256" key="3">
    <source>
        <dbReference type="ARBA" id="ARBA00022692"/>
    </source>
</evidence>
<dbReference type="AlphaFoldDB" id="A0A2W2BA48"/>
<keyword evidence="4 6" id="KW-1133">Transmembrane helix</keyword>
<dbReference type="PROSITE" id="PS50850">
    <property type="entry name" value="MFS"/>
    <property type="match status" value="1"/>
</dbReference>
<dbReference type="GO" id="GO:0005886">
    <property type="term" value="C:plasma membrane"/>
    <property type="evidence" value="ECO:0007669"/>
    <property type="project" value="UniProtKB-SubCell"/>
</dbReference>
<keyword evidence="3 6" id="KW-0812">Transmembrane</keyword>
<evidence type="ECO:0000313" key="9">
    <source>
        <dbReference type="Proteomes" id="UP000248795"/>
    </source>
</evidence>
<dbReference type="Proteomes" id="UP000248795">
    <property type="component" value="Unassembled WGS sequence"/>
</dbReference>
<feature type="transmembrane region" description="Helical" evidence="6">
    <location>
        <begin position="116"/>
        <end position="136"/>
    </location>
</feature>
<evidence type="ECO:0000256" key="5">
    <source>
        <dbReference type="ARBA" id="ARBA00023136"/>
    </source>
</evidence>
<feature type="transmembrane region" description="Helical" evidence="6">
    <location>
        <begin position="173"/>
        <end position="194"/>
    </location>
</feature>
<feature type="domain" description="Major facilitator superfamily (MFS) profile" evidence="7">
    <location>
        <begin position="78"/>
        <end position="456"/>
    </location>
</feature>
<feature type="transmembrane region" description="Helical" evidence="6">
    <location>
        <begin position="273"/>
        <end position="296"/>
    </location>
</feature>
<protein>
    <recommendedName>
        <fullName evidence="7">Major facilitator superfamily (MFS) profile domain-containing protein</fullName>
    </recommendedName>
</protein>
<dbReference type="SUPFAM" id="SSF103473">
    <property type="entry name" value="MFS general substrate transporter"/>
    <property type="match status" value="1"/>
</dbReference>
<feature type="transmembrane region" description="Helical" evidence="6">
    <location>
        <begin position="388"/>
        <end position="421"/>
    </location>
</feature>
<feature type="transmembrane region" description="Helical" evidence="6">
    <location>
        <begin position="427"/>
        <end position="447"/>
    </location>
</feature>
<evidence type="ECO:0000259" key="7">
    <source>
        <dbReference type="PROSITE" id="PS50850"/>
    </source>
</evidence>
<organism evidence="8 9">
    <name type="scientific">Aestuariivirga litoralis</name>
    <dbReference type="NCBI Taxonomy" id="2650924"/>
    <lineage>
        <taxon>Bacteria</taxon>
        <taxon>Pseudomonadati</taxon>
        <taxon>Pseudomonadota</taxon>
        <taxon>Alphaproteobacteria</taxon>
        <taxon>Hyphomicrobiales</taxon>
        <taxon>Aestuariivirgaceae</taxon>
        <taxon>Aestuariivirga</taxon>
    </lineage>
</organism>
<evidence type="ECO:0000256" key="4">
    <source>
        <dbReference type="ARBA" id="ARBA00022989"/>
    </source>
</evidence>
<evidence type="ECO:0000313" key="8">
    <source>
        <dbReference type="EMBL" id="PZF76948.1"/>
    </source>
</evidence>
<keyword evidence="2" id="KW-1003">Cell membrane</keyword>
<feature type="transmembrane region" description="Helical" evidence="6">
    <location>
        <begin position="78"/>
        <end position="104"/>
    </location>
</feature>
<feature type="transmembrane region" description="Helical" evidence="6">
    <location>
        <begin position="308"/>
        <end position="329"/>
    </location>
</feature>
<evidence type="ECO:0000256" key="6">
    <source>
        <dbReference type="SAM" id="Phobius"/>
    </source>
</evidence>
<feature type="transmembrane region" description="Helical" evidence="6">
    <location>
        <begin position="206"/>
        <end position="226"/>
    </location>
</feature>
<comment type="subcellular location">
    <subcellularLocation>
        <location evidence="1">Cell membrane</location>
        <topology evidence="1">Multi-pass membrane protein</topology>
    </subcellularLocation>
</comment>